<protein>
    <submittedName>
        <fullName evidence="2">Uncharacterized protein</fullName>
    </submittedName>
</protein>
<evidence type="ECO:0000313" key="2">
    <source>
        <dbReference type="EMBL" id="MCY1013793.1"/>
    </source>
</evidence>
<sequence length="393" mass="41293">MLQERPARRVELAGALPGLAEHLGEGVARQDPHRVGHGEPPRQHEAGAGVEHLGDHELRPPPSQATNWPGSSTSAGIDQVSVIAAAVLLRPSAGALVERDHAPVPRDRWRRRLAVLQRVHQLRHAELLGRDVGEREVLAGPGAGQAALVEGAAGDVDDLDGLRNVDAADVRPDPARLDLVAGVRGVELIGDGVAGGLAQVVEAVALVELTGQLLRRQAVASVSAAPMSAPTGGSSSTRVTVSVSTSAESSLSSISRRRRRTPRRRAWRLAAVNIAMLCGEPPTMTEGQPAVIWPPCEDGSVLRGVAEVDEHRRRAVLDAVGRPTGKQTTLSLYPAPRARSDDDVGAAAEDRPADVRHRPGLHLGTAVHITNTCGVGHARRSSCPALARAAEAL</sequence>
<dbReference type="EMBL" id="JAPNKE010000002">
    <property type="protein sequence ID" value="MCY1013793.1"/>
    <property type="molecule type" value="Genomic_DNA"/>
</dbReference>
<evidence type="ECO:0000256" key="1">
    <source>
        <dbReference type="SAM" id="MobiDB-lite"/>
    </source>
</evidence>
<name>A0A9X3F0K2_9BACT</name>
<feature type="compositionally biased region" description="Basic and acidic residues" evidence="1">
    <location>
        <begin position="22"/>
        <end position="45"/>
    </location>
</feature>
<feature type="compositionally biased region" description="Basic and acidic residues" evidence="1">
    <location>
        <begin position="338"/>
        <end position="357"/>
    </location>
</feature>
<dbReference type="Proteomes" id="UP001150924">
    <property type="component" value="Unassembled WGS sequence"/>
</dbReference>
<feature type="region of interest" description="Disordered" evidence="1">
    <location>
        <begin position="224"/>
        <end position="259"/>
    </location>
</feature>
<feature type="compositionally biased region" description="Low complexity" evidence="1">
    <location>
        <begin position="224"/>
        <end position="254"/>
    </location>
</feature>
<dbReference type="AlphaFoldDB" id="A0A9X3F0K2"/>
<accession>A0A9X3F0K2</accession>
<reference evidence="2" key="1">
    <citation type="submission" date="2022-11" db="EMBL/GenBank/DDBJ databases">
        <title>Minimal conservation of predation-associated metabolite biosynthetic gene clusters underscores biosynthetic potential of Myxococcota including descriptions for ten novel species: Archangium lansinium sp. nov., Myxococcus landrumus sp. nov., Nannocystis bai.</title>
        <authorList>
            <person name="Ahearne A."/>
            <person name="Stevens C."/>
            <person name="Phillips K."/>
        </authorList>
    </citation>
    <scope>NUCLEOTIDE SEQUENCE</scope>
    <source>
        <strain evidence="2">Na p29</strain>
    </source>
</reference>
<dbReference type="RefSeq" id="WP_267777926.1">
    <property type="nucleotide sequence ID" value="NZ_JAPNKE010000002.1"/>
</dbReference>
<organism evidence="2 3">
    <name type="scientific">Nannocystis pusilla</name>
    <dbReference type="NCBI Taxonomy" id="889268"/>
    <lineage>
        <taxon>Bacteria</taxon>
        <taxon>Pseudomonadati</taxon>
        <taxon>Myxococcota</taxon>
        <taxon>Polyangia</taxon>
        <taxon>Nannocystales</taxon>
        <taxon>Nannocystaceae</taxon>
        <taxon>Nannocystis</taxon>
    </lineage>
</organism>
<keyword evidence="3" id="KW-1185">Reference proteome</keyword>
<gene>
    <name evidence="2" type="ORF">OV079_51370</name>
</gene>
<proteinExistence type="predicted"/>
<feature type="region of interest" description="Disordered" evidence="1">
    <location>
        <begin position="21"/>
        <end position="72"/>
    </location>
</feature>
<feature type="region of interest" description="Disordered" evidence="1">
    <location>
        <begin position="335"/>
        <end position="358"/>
    </location>
</feature>
<comment type="caution">
    <text evidence="2">The sequence shown here is derived from an EMBL/GenBank/DDBJ whole genome shotgun (WGS) entry which is preliminary data.</text>
</comment>
<evidence type="ECO:0000313" key="3">
    <source>
        <dbReference type="Proteomes" id="UP001150924"/>
    </source>
</evidence>